<dbReference type="Proteomes" id="UP000003835">
    <property type="component" value="Unassembled WGS sequence"/>
</dbReference>
<proteinExistence type="predicted"/>
<protein>
    <submittedName>
        <fullName evidence="1">Uncharacterized protein</fullName>
    </submittedName>
</protein>
<dbReference type="EMBL" id="DS989845">
    <property type="protein sequence ID" value="EDX77030.1"/>
    <property type="molecule type" value="Genomic_DNA"/>
</dbReference>
<dbReference type="STRING" id="118168.MC7420_2033"/>
<dbReference type="AlphaFoldDB" id="B4VN33"/>
<reference evidence="1 2" key="1">
    <citation type="submission" date="2008-07" db="EMBL/GenBank/DDBJ databases">
        <authorList>
            <person name="Tandeau de Marsac N."/>
            <person name="Ferriera S."/>
            <person name="Johnson J."/>
            <person name="Kravitz S."/>
            <person name="Beeson K."/>
            <person name="Sutton G."/>
            <person name="Rogers Y.-H."/>
            <person name="Friedman R."/>
            <person name="Frazier M."/>
            <person name="Venter J.C."/>
        </authorList>
    </citation>
    <scope>NUCLEOTIDE SEQUENCE [LARGE SCALE GENOMIC DNA]</scope>
    <source>
        <strain evidence="1 2">PCC 7420</strain>
    </source>
</reference>
<accession>B4VN33</accession>
<sequence>MQRLYINNDVSYNAGESSRLKCDSLPCRFTTMTSSGSKLSKKELDWVLMRIWV</sequence>
<dbReference type="HOGENOM" id="CLU_3060465_0_0_3"/>
<gene>
    <name evidence="1" type="ORF">MC7420_2033</name>
</gene>
<keyword evidence="2" id="KW-1185">Reference proteome</keyword>
<evidence type="ECO:0000313" key="1">
    <source>
        <dbReference type="EMBL" id="EDX77030.1"/>
    </source>
</evidence>
<name>B4VN33_9CYAN</name>
<evidence type="ECO:0000313" key="2">
    <source>
        <dbReference type="Proteomes" id="UP000003835"/>
    </source>
</evidence>
<organism evidence="1 2">
    <name type="scientific">Coleofasciculus chthonoplastes PCC 7420</name>
    <dbReference type="NCBI Taxonomy" id="118168"/>
    <lineage>
        <taxon>Bacteria</taxon>
        <taxon>Bacillati</taxon>
        <taxon>Cyanobacteriota</taxon>
        <taxon>Cyanophyceae</taxon>
        <taxon>Coleofasciculales</taxon>
        <taxon>Coleofasciculaceae</taxon>
        <taxon>Coleofasciculus</taxon>
    </lineage>
</organism>